<dbReference type="Pfam" id="PF22936">
    <property type="entry name" value="Pol_BBD"/>
    <property type="match status" value="1"/>
</dbReference>
<dbReference type="PANTHER" id="PTHR42648:SF28">
    <property type="entry name" value="TRANSPOSON-ENCODED PROTEIN WITH RIBONUCLEASE H-LIKE AND RETROVIRUS ZINC FINGER-LIKE DOMAINS"/>
    <property type="match status" value="1"/>
</dbReference>
<name>A0AAP0PH98_9MAGN</name>
<dbReference type="AlphaFoldDB" id="A0AAP0PH98"/>
<dbReference type="GO" id="GO:0006508">
    <property type="term" value="P:proteolysis"/>
    <property type="evidence" value="ECO:0007669"/>
    <property type="project" value="UniProtKB-KW"/>
</dbReference>
<keyword evidence="5" id="KW-1185">Reference proteome</keyword>
<evidence type="ECO:0000313" key="5">
    <source>
        <dbReference type="Proteomes" id="UP001419268"/>
    </source>
</evidence>
<dbReference type="Pfam" id="PF13976">
    <property type="entry name" value="gag_pre-integrs"/>
    <property type="match status" value="1"/>
</dbReference>
<feature type="domain" description="Retrovirus-related Pol polyprotein from transposon TNT 1-94-like beta-barrel" evidence="3">
    <location>
        <begin position="1"/>
        <end position="71"/>
    </location>
</feature>
<dbReference type="Gene3D" id="3.30.420.10">
    <property type="entry name" value="Ribonuclease H-like superfamily/Ribonuclease H"/>
    <property type="match status" value="1"/>
</dbReference>
<dbReference type="InterPro" id="IPR025724">
    <property type="entry name" value="GAG-pre-integrase_dom"/>
</dbReference>
<comment type="caution">
    <text evidence="4">The sequence shown here is derived from an EMBL/GenBank/DDBJ whole genome shotgun (WGS) entry which is preliminary data.</text>
</comment>
<reference evidence="4 5" key="1">
    <citation type="submission" date="2024-01" db="EMBL/GenBank/DDBJ databases">
        <title>Genome assemblies of Stephania.</title>
        <authorList>
            <person name="Yang L."/>
        </authorList>
    </citation>
    <scope>NUCLEOTIDE SEQUENCE [LARGE SCALE GENOMIC DNA]</scope>
    <source>
        <strain evidence="4">JXDWG</strain>
        <tissue evidence="4">Leaf</tissue>
    </source>
</reference>
<dbReference type="InterPro" id="IPR054722">
    <property type="entry name" value="PolX-like_BBD"/>
</dbReference>
<keyword evidence="1" id="KW-0645">Protease</keyword>
<organism evidence="4 5">
    <name type="scientific">Stephania cephalantha</name>
    <dbReference type="NCBI Taxonomy" id="152367"/>
    <lineage>
        <taxon>Eukaryota</taxon>
        <taxon>Viridiplantae</taxon>
        <taxon>Streptophyta</taxon>
        <taxon>Embryophyta</taxon>
        <taxon>Tracheophyta</taxon>
        <taxon>Spermatophyta</taxon>
        <taxon>Magnoliopsida</taxon>
        <taxon>Ranunculales</taxon>
        <taxon>Menispermaceae</taxon>
        <taxon>Menispermoideae</taxon>
        <taxon>Cissampelideae</taxon>
        <taxon>Stephania</taxon>
    </lineage>
</organism>
<dbReference type="GO" id="GO:0003676">
    <property type="term" value="F:nucleic acid binding"/>
    <property type="evidence" value="ECO:0007669"/>
    <property type="project" value="InterPro"/>
</dbReference>
<evidence type="ECO:0000259" key="2">
    <source>
        <dbReference type="Pfam" id="PF13976"/>
    </source>
</evidence>
<accession>A0AAP0PH98</accession>
<proteinExistence type="predicted"/>
<feature type="domain" description="GAG-pre-integrase" evidence="2">
    <location>
        <begin position="97"/>
        <end position="166"/>
    </location>
</feature>
<sequence length="219" mass="24525">MCPNRDWFFSFQALDGGTVYMGNDHAFKTKGISTIKLKVHDGTVRELTDVRYMPDLKKNLISVGALESKGFKIIIEAGVMKVVLGALVVLKGIRLNNLYFLKRNTVVGGATTFSNAVVDDTTRLWHIMRLGHASKKALQGLVKQGLLKDVKVCKLKFCEHCVLGKQTLVKFGSAVHQTRETLDYVHSNVWGPAKNTSLGGNRYFVTFVDDYSRRVWCIL</sequence>
<evidence type="ECO:0008006" key="6">
    <source>
        <dbReference type="Google" id="ProtNLM"/>
    </source>
</evidence>
<keyword evidence="1" id="KW-0378">Hydrolase</keyword>
<protein>
    <recommendedName>
        <fullName evidence="6">GAG-pre-integrase domain-containing protein</fullName>
    </recommendedName>
</protein>
<dbReference type="GO" id="GO:0008233">
    <property type="term" value="F:peptidase activity"/>
    <property type="evidence" value="ECO:0007669"/>
    <property type="project" value="UniProtKB-KW"/>
</dbReference>
<dbReference type="Proteomes" id="UP001419268">
    <property type="component" value="Unassembled WGS sequence"/>
</dbReference>
<dbReference type="InterPro" id="IPR039537">
    <property type="entry name" value="Retrotran_Ty1/copia-like"/>
</dbReference>
<evidence type="ECO:0000256" key="1">
    <source>
        <dbReference type="ARBA" id="ARBA00022670"/>
    </source>
</evidence>
<dbReference type="PANTHER" id="PTHR42648">
    <property type="entry name" value="TRANSPOSASE, PUTATIVE-RELATED"/>
    <property type="match status" value="1"/>
</dbReference>
<evidence type="ECO:0000313" key="4">
    <source>
        <dbReference type="EMBL" id="KAK9140786.1"/>
    </source>
</evidence>
<evidence type="ECO:0000259" key="3">
    <source>
        <dbReference type="Pfam" id="PF22936"/>
    </source>
</evidence>
<gene>
    <name evidence="4" type="ORF">Scep_010467</name>
</gene>
<dbReference type="InterPro" id="IPR036397">
    <property type="entry name" value="RNaseH_sf"/>
</dbReference>
<dbReference type="EMBL" id="JBBNAG010000004">
    <property type="protein sequence ID" value="KAK9140786.1"/>
    <property type="molecule type" value="Genomic_DNA"/>
</dbReference>